<dbReference type="STRING" id="933852.A0A0C3AW24"/>
<dbReference type="AlphaFoldDB" id="A0A0C3AW24"/>
<dbReference type="SUPFAM" id="SSF56176">
    <property type="entry name" value="FAD-binding/transporter-associated domain-like"/>
    <property type="match status" value="1"/>
</dbReference>
<feature type="domain" description="FAD-binding PCMH-type" evidence="7">
    <location>
        <begin position="68"/>
        <end position="239"/>
    </location>
</feature>
<reference evidence="9" key="2">
    <citation type="submission" date="2015-01" db="EMBL/GenBank/DDBJ databases">
        <title>Evolutionary Origins and Diversification of the Mycorrhizal Mutualists.</title>
        <authorList>
            <consortium name="DOE Joint Genome Institute"/>
            <consortium name="Mycorrhizal Genomics Consortium"/>
            <person name="Kohler A."/>
            <person name="Kuo A."/>
            <person name="Nagy L.G."/>
            <person name="Floudas D."/>
            <person name="Copeland A."/>
            <person name="Barry K.W."/>
            <person name="Cichocki N."/>
            <person name="Veneault-Fourrey C."/>
            <person name="LaButti K."/>
            <person name="Lindquist E.A."/>
            <person name="Lipzen A."/>
            <person name="Lundell T."/>
            <person name="Morin E."/>
            <person name="Murat C."/>
            <person name="Riley R."/>
            <person name="Ohm R."/>
            <person name="Sun H."/>
            <person name="Tunlid A."/>
            <person name="Henrissat B."/>
            <person name="Grigoriev I.V."/>
            <person name="Hibbett D.S."/>
            <person name="Martin F."/>
        </authorList>
    </citation>
    <scope>NUCLEOTIDE SEQUENCE [LARGE SCALE GENOMIC DNA]</scope>
    <source>
        <strain evidence="9">MAFF 305830</strain>
    </source>
</reference>
<organism evidence="8 9">
    <name type="scientific">Serendipita vermifera MAFF 305830</name>
    <dbReference type="NCBI Taxonomy" id="933852"/>
    <lineage>
        <taxon>Eukaryota</taxon>
        <taxon>Fungi</taxon>
        <taxon>Dikarya</taxon>
        <taxon>Basidiomycota</taxon>
        <taxon>Agaricomycotina</taxon>
        <taxon>Agaricomycetes</taxon>
        <taxon>Sebacinales</taxon>
        <taxon>Serendipitaceae</taxon>
        <taxon>Serendipita</taxon>
    </lineage>
</organism>
<protein>
    <submittedName>
        <fullName evidence="8">Glucooligosaccharide oxidase</fullName>
    </submittedName>
</protein>
<evidence type="ECO:0000256" key="3">
    <source>
        <dbReference type="ARBA" id="ARBA00022630"/>
    </source>
</evidence>
<keyword evidence="4" id="KW-0274">FAD</keyword>
<dbReference type="Pfam" id="PF01565">
    <property type="entry name" value="FAD_binding_4"/>
    <property type="match status" value="1"/>
</dbReference>
<dbReference type="EMBL" id="KN824327">
    <property type="protein sequence ID" value="KIM24184.1"/>
    <property type="molecule type" value="Genomic_DNA"/>
</dbReference>
<keyword evidence="3" id="KW-0285">Flavoprotein</keyword>
<dbReference type="InterPro" id="IPR016166">
    <property type="entry name" value="FAD-bd_PCMH"/>
</dbReference>
<keyword evidence="6" id="KW-0732">Signal</keyword>
<evidence type="ECO:0000256" key="2">
    <source>
        <dbReference type="ARBA" id="ARBA00005466"/>
    </source>
</evidence>
<dbReference type="InterPro" id="IPR012951">
    <property type="entry name" value="BBE"/>
</dbReference>
<dbReference type="OrthoDB" id="407275at2759"/>
<dbReference type="PROSITE" id="PS00862">
    <property type="entry name" value="OX2_COVAL_FAD"/>
    <property type="match status" value="1"/>
</dbReference>
<dbReference type="InterPro" id="IPR036318">
    <property type="entry name" value="FAD-bd_PCMH-like_sf"/>
</dbReference>
<accession>A0A0C3AW24</accession>
<comment type="similarity">
    <text evidence="2">Belongs to the oxygen-dependent FAD-linked oxidoreductase family.</text>
</comment>
<gene>
    <name evidence="8" type="ORF">M408DRAFT_76279</name>
</gene>
<evidence type="ECO:0000259" key="7">
    <source>
        <dbReference type="PROSITE" id="PS51387"/>
    </source>
</evidence>
<proteinExistence type="inferred from homology"/>
<evidence type="ECO:0000256" key="6">
    <source>
        <dbReference type="SAM" id="SignalP"/>
    </source>
</evidence>
<dbReference type="InterPro" id="IPR006093">
    <property type="entry name" value="Oxy_OxRdtase_FAD_BS"/>
</dbReference>
<reference evidence="8 9" key="1">
    <citation type="submission" date="2014-04" db="EMBL/GenBank/DDBJ databases">
        <authorList>
            <consortium name="DOE Joint Genome Institute"/>
            <person name="Kuo A."/>
            <person name="Zuccaro A."/>
            <person name="Kohler A."/>
            <person name="Nagy L.G."/>
            <person name="Floudas D."/>
            <person name="Copeland A."/>
            <person name="Barry K.W."/>
            <person name="Cichocki N."/>
            <person name="Veneault-Fourrey C."/>
            <person name="LaButti K."/>
            <person name="Lindquist E.A."/>
            <person name="Lipzen A."/>
            <person name="Lundell T."/>
            <person name="Morin E."/>
            <person name="Murat C."/>
            <person name="Sun H."/>
            <person name="Tunlid A."/>
            <person name="Henrissat B."/>
            <person name="Grigoriev I.V."/>
            <person name="Hibbett D.S."/>
            <person name="Martin F."/>
            <person name="Nordberg H.P."/>
            <person name="Cantor M.N."/>
            <person name="Hua S.X."/>
        </authorList>
    </citation>
    <scope>NUCLEOTIDE SEQUENCE [LARGE SCALE GENOMIC DNA]</scope>
    <source>
        <strain evidence="8 9">MAFF 305830</strain>
    </source>
</reference>
<dbReference type="GO" id="GO:0071949">
    <property type="term" value="F:FAD binding"/>
    <property type="evidence" value="ECO:0007669"/>
    <property type="project" value="InterPro"/>
</dbReference>
<sequence>MDSRFSTSSCRQTTIYALFTTLLCLYTVVDARVVNVRADVTSCLTGLNVTLPGDPAFQSESQTFNARLSYTPAAIVLPNSVQDVETLVKCGASLGVPVVARSGGHSYAGYGLGGVDGALVCDLSALKSISLSGSNAVVQTGNRLGEVATYLWEHGQLALPHGTCPKVGTGGHTSYGGYGPFSRMGGLLLDRVVSAEVVLANGQTVTASNSSNPDLFWALKGAAPSYGIVTSWTYSTLPAPPTTVFFSIDLPAYTSAAAFASAFSQYQSFAQTAPKEIAIAFSMGPNGNGGIGVQLIGNYFGTKANFNYLVASLVLSLSATVSTADEYTDWTRVLVANGYGEQLVTAGPSPPDTFFAKSLVTTDLLDNAALTSWGNYLMQTAANSDINWFAQADLYGGAISSDFDANSSSFAHRNALLVIQFYGSSNNNAPYPADGIDIINNMVTSISANPAAAYPNYIDPTLTAQQWQSQYFGSNIQRLSSIKATYDPQNVFSFPQSIPVSVA</sequence>
<dbReference type="Proteomes" id="UP000054097">
    <property type="component" value="Unassembled WGS sequence"/>
</dbReference>
<evidence type="ECO:0000256" key="1">
    <source>
        <dbReference type="ARBA" id="ARBA00001974"/>
    </source>
</evidence>
<dbReference type="InterPro" id="IPR050416">
    <property type="entry name" value="FAD-linked_Oxidoreductase"/>
</dbReference>
<dbReference type="HOGENOM" id="CLU_018354_10_1_1"/>
<dbReference type="Gene3D" id="3.30.465.10">
    <property type="match status" value="1"/>
</dbReference>
<dbReference type="PANTHER" id="PTHR42973:SF39">
    <property type="entry name" value="FAD-BINDING PCMH-TYPE DOMAIN-CONTAINING PROTEIN"/>
    <property type="match status" value="1"/>
</dbReference>
<keyword evidence="9" id="KW-1185">Reference proteome</keyword>
<dbReference type="PROSITE" id="PS51387">
    <property type="entry name" value="FAD_PCMH"/>
    <property type="match status" value="1"/>
</dbReference>
<comment type="cofactor">
    <cofactor evidence="1">
        <name>FAD</name>
        <dbReference type="ChEBI" id="CHEBI:57692"/>
    </cofactor>
</comment>
<feature type="signal peptide" evidence="6">
    <location>
        <begin position="1"/>
        <end position="31"/>
    </location>
</feature>
<dbReference type="Gene3D" id="3.40.462.20">
    <property type="match status" value="1"/>
</dbReference>
<evidence type="ECO:0000313" key="8">
    <source>
        <dbReference type="EMBL" id="KIM24184.1"/>
    </source>
</evidence>
<feature type="chain" id="PRO_5002161176" evidence="6">
    <location>
        <begin position="32"/>
        <end position="503"/>
    </location>
</feature>
<keyword evidence="5" id="KW-0560">Oxidoreductase</keyword>
<name>A0A0C3AW24_SERVB</name>
<evidence type="ECO:0000313" key="9">
    <source>
        <dbReference type="Proteomes" id="UP000054097"/>
    </source>
</evidence>
<dbReference type="PANTHER" id="PTHR42973">
    <property type="entry name" value="BINDING OXIDOREDUCTASE, PUTATIVE (AFU_ORTHOLOGUE AFUA_1G17690)-RELATED"/>
    <property type="match status" value="1"/>
</dbReference>
<dbReference type="GO" id="GO:0016491">
    <property type="term" value="F:oxidoreductase activity"/>
    <property type="evidence" value="ECO:0007669"/>
    <property type="project" value="UniProtKB-KW"/>
</dbReference>
<evidence type="ECO:0000256" key="4">
    <source>
        <dbReference type="ARBA" id="ARBA00022827"/>
    </source>
</evidence>
<dbReference type="InterPro" id="IPR016169">
    <property type="entry name" value="FAD-bd_PCMH_sub2"/>
</dbReference>
<dbReference type="InterPro" id="IPR006094">
    <property type="entry name" value="Oxid_FAD_bind_N"/>
</dbReference>
<dbReference type="Pfam" id="PF08031">
    <property type="entry name" value="BBE"/>
    <property type="match status" value="1"/>
</dbReference>
<evidence type="ECO:0000256" key="5">
    <source>
        <dbReference type="ARBA" id="ARBA00023002"/>
    </source>
</evidence>